<dbReference type="Proteomes" id="UP000183447">
    <property type="component" value="Unassembled WGS sequence"/>
</dbReference>
<dbReference type="RefSeq" id="WP_143145671.1">
    <property type="nucleotide sequence ID" value="NZ_FPKU01000001.1"/>
</dbReference>
<evidence type="ECO:0000313" key="2">
    <source>
        <dbReference type="Proteomes" id="UP000183447"/>
    </source>
</evidence>
<dbReference type="STRING" id="665118.SAMN02983003_1060"/>
<name>A0A1K2HVI7_9HYPH</name>
<sequence>MRKPRMHPLPPSPLIGHFHKAPDGTKIFVFFDLPENLERIERLLAANDPDRLHRSGHVVIVFPEGVSVHATQ</sequence>
<accession>A0A1K2HVI7</accession>
<gene>
    <name evidence="1" type="ORF">SAMN02983003_1060</name>
</gene>
<protein>
    <submittedName>
        <fullName evidence="1">Uncharacterized protein</fullName>
    </submittedName>
</protein>
<proteinExistence type="predicted"/>
<organism evidence="1 2">
    <name type="scientific">Devosia enhydra</name>
    <dbReference type="NCBI Taxonomy" id="665118"/>
    <lineage>
        <taxon>Bacteria</taxon>
        <taxon>Pseudomonadati</taxon>
        <taxon>Pseudomonadota</taxon>
        <taxon>Alphaproteobacteria</taxon>
        <taxon>Hyphomicrobiales</taxon>
        <taxon>Devosiaceae</taxon>
        <taxon>Devosia</taxon>
    </lineage>
</organism>
<evidence type="ECO:0000313" key="1">
    <source>
        <dbReference type="EMBL" id="SFZ82407.1"/>
    </source>
</evidence>
<reference evidence="1 2" key="1">
    <citation type="submission" date="2016-11" db="EMBL/GenBank/DDBJ databases">
        <authorList>
            <person name="Jaros S."/>
            <person name="Januszkiewicz K."/>
            <person name="Wedrychowicz H."/>
        </authorList>
    </citation>
    <scope>NUCLEOTIDE SEQUENCE [LARGE SCALE GENOMIC DNA]</scope>
    <source>
        <strain evidence="1 2">ATCC 23634</strain>
    </source>
</reference>
<keyword evidence="2" id="KW-1185">Reference proteome</keyword>
<dbReference type="AlphaFoldDB" id="A0A1K2HVI7"/>
<dbReference type="EMBL" id="FPKU01000001">
    <property type="protein sequence ID" value="SFZ82407.1"/>
    <property type="molecule type" value="Genomic_DNA"/>
</dbReference>